<feature type="compositionally biased region" description="Basic and acidic residues" evidence="9">
    <location>
        <begin position="247"/>
        <end position="261"/>
    </location>
</feature>
<evidence type="ECO:0000259" key="10">
    <source>
        <dbReference type="PROSITE" id="PS50192"/>
    </source>
</evidence>
<dbReference type="eggNOG" id="KOG3894">
    <property type="taxonomic scope" value="Eukaryota"/>
</dbReference>
<feature type="region of interest" description="Disordered" evidence="9">
    <location>
        <begin position="197"/>
        <end position="264"/>
    </location>
</feature>
<accession>W2SEY8</accession>
<evidence type="ECO:0000256" key="4">
    <source>
        <dbReference type="ARBA" id="ARBA00022692"/>
    </source>
</evidence>
<dbReference type="RefSeq" id="XP_008711969.1">
    <property type="nucleotide sequence ID" value="XM_008713747.1"/>
</dbReference>
<keyword evidence="5" id="KW-0653">Protein transport</keyword>
<dbReference type="PANTHER" id="PTHR15959:SF0">
    <property type="entry name" value="SYNTAXIN-18"/>
    <property type="match status" value="1"/>
</dbReference>
<evidence type="ECO:0000256" key="1">
    <source>
        <dbReference type="ARBA" id="ARBA00004211"/>
    </source>
</evidence>
<protein>
    <recommendedName>
        <fullName evidence="10">t-SNARE coiled-coil homology domain-containing protein</fullName>
    </recommendedName>
</protein>
<evidence type="ECO:0000313" key="12">
    <source>
        <dbReference type="Proteomes" id="UP000030752"/>
    </source>
</evidence>
<dbReference type="EMBL" id="KB822711">
    <property type="protein sequence ID" value="ETN47257.1"/>
    <property type="molecule type" value="Genomic_DNA"/>
</dbReference>
<evidence type="ECO:0000256" key="3">
    <source>
        <dbReference type="ARBA" id="ARBA00022448"/>
    </source>
</evidence>
<evidence type="ECO:0000256" key="7">
    <source>
        <dbReference type="ARBA" id="ARBA00023054"/>
    </source>
</evidence>
<dbReference type="SMART" id="SM00397">
    <property type="entry name" value="t_SNARE"/>
    <property type="match status" value="1"/>
</dbReference>
<keyword evidence="6" id="KW-1133">Transmembrane helix</keyword>
<feature type="compositionally biased region" description="Basic and acidic residues" evidence="9">
    <location>
        <begin position="197"/>
        <end position="215"/>
    </location>
</feature>
<dbReference type="InParanoid" id="W2SEY8"/>
<dbReference type="Gene3D" id="1.20.5.110">
    <property type="match status" value="1"/>
</dbReference>
<keyword evidence="3" id="KW-0813">Transport</keyword>
<sequence length="375" mass="41190">MDITPALSAILVQSHSAKAISQETKRLTQTLDAFLKEAYQINSSLNSLLTYLRAIRQPYLSSALPPRRSHQAASTGVGPLQDIPTHLTDPQRTAIDESTSSLLRDLNGSIVNLSSAADLQHDTASKMLQKKYGRPTSILLRWAAGSDGPDRDAGKSDEQIQEEGRVRTTTDFRSAVLWYLRMKLEVAARTQGGMVDQRVERERHKQLSRLSDVRNKGIRSTSLPTKQGNGEDGGVGDTGDSYGAIDLRGHDRYDPTHDSSNGDKNALQLSEEQVQLFETENAGLFSHFNEQLSKITVAEKSLLEISSLQQTLLGHLSVQGEQIESLVDNAAQTGEDLKKGNKELKRAGERGSTAKMVFWGTAGLCGFLVTWDLIF</sequence>
<evidence type="ECO:0000256" key="5">
    <source>
        <dbReference type="ARBA" id="ARBA00022927"/>
    </source>
</evidence>
<evidence type="ECO:0000256" key="8">
    <source>
        <dbReference type="ARBA" id="ARBA00023136"/>
    </source>
</evidence>
<comment type="subcellular location">
    <subcellularLocation>
        <location evidence="1">Membrane</location>
        <topology evidence="1">Single-pass type IV membrane protein</topology>
    </subcellularLocation>
</comment>
<evidence type="ECO:0000256" key="2">
    <source>
        <dbReference type="ARBA" id="ARBA00009063"/>
    </source>
</evidence>
<reference evidence="11 12" key="1">
    <citation type="submission" date="2013-03" db="EMBL/GenBank/DDBJ databases">
        <title>The Genome Sequence of Phialophora europaea CBS 101466.</title>
        <authorList>
            <consortium name="The Broad Institute Genomics Platform"/>
            <person name="Cuomo C."/>
            <person name="de Hoog S."/>
            <person name="Gorbushina A."/>
            <person name="Walker B."/>
            <person name="Young S.K."/>
            <person name="Zeng Q."/>
            <person name="Gargeya S."/>
            <person name="Fitzgerald M."/>
            <person name="Haas B."/>
            <person name="Abouelleil A."/>
            <person name="Allen A.W."/>
            <person name="Alvarado L."/>
            <person name="Arachchi H.M."/>
            <person name="Berlin A.M."/>
            <person name="Chapman S.B."/>
            <person name="Gainer-Dewar J."/>
            <person name="Goldberg J."/>
            <person name="Griggs A."/>
            <person name="Gujja S."/>
            <person name="Hansen M."/>
            <person name="Howarth C."/>
            <person name="Imamovic A."/>
            <person name="Ireland A."/>
            <person name="Larimer J."/>
            <person name="McCowan C."/>
            <person name="Murphy C."/>
            <person name="Pearson M."/>
            <person name="Poon T.W."/>
            <person name="Priest M."/>
            <person name="Roberts A."/>
            <person name="Saif S."/>
            <person name="Shea T."/>
            <person name="Sisk P."/>
            <person name="Sykes S."/>
            <person name="Wortman J."/>
            <person name="Nusbaum C."/>
            <person name="Birren B."/>
        </authorList>
    </citation>
    <scope>NUCLEOTIDE SEQUENCE [LARGE SCALE GENOMIC DNA]</scope>
    <source>
        <strain evidence="11 12">CBS 101466</strain>
    </source>
</reference>
<dbReference type="AlphaFoldDB" id="W2SEY8"/>
<dbReference type="GeneID" id="19968788"/>
<dbReference type="Pfam" id="PF10496">
    <property type="entry name" value="Syntaxin-18_N"/>
    <property type="match status" value="1"/>
</dbReference>
<dbReference type="InterPro" id="IPR000727">
    <property type="entry name" value="T_SNARE_dom"/>
</dbReference>
<keyword evidence="4" id="KW-0812">Transmembrane</keyword>
<dbReference type="PANTHER" id="PTHR15959">
    <property type="entry name" value="SYNTAXIN-18"/>
    <property type="match status" value="1"/>
</dbReference>
<dbReference type="GO" id="GO:0006890">
    <property type="term" value="P:retrograde vesicle-mediated transport, Golgi to endoplasmic reticulum"/>
    <property type="evidence" value="ECO:0007669"/>
    <property type="project" value="TreeGrafter"/>
</dbReference>
<organism evidence="11 12">
    <name type="scientific">Cyphellophora europaea (strain CBS 101466)</name>
    <name type="common">Phialophora europaea</name>
    <dbReference type="NCBI Taxonomy" id="1220924"/>
    <lineage>
        <taxon>Eukaryota</taxon>
        <taxon>Fungi</taxon>
        <taxon>Dikarya</taxon>
        <taxon>Ascomycota</taxon>
        <taxon>Pezizomycotina</taxon>
        <taxon>Eurotiomycetes</taxon>
        <taxon>Chaetothyriomycetidae</taxon>
        <taxon>Chaetothyriales</taxon>
        <taxon>Cyphellophoraceae</taxon>
        <taxon>Cyphellophora</taxon>
    </lineage>
</organism>
<feature type="region of interest" description="Disordered" evidence="9">
    <location>
        <begin position="64"/>
        <end position="87"/>
    </location>
</feature>
<dbReference type="SUPFAM" id="SSF58038">
    <property type="entry name" value="SNARE fusion complex"/>
    <property type="match status" value="1"/>
</dbReference>
<evidence type="ECO:0000313" key="11">
    <source>
        <dbReference type="EMBL" id="ETN47257.1"/>
    </source>
</evidence>
<dbReference type="OrthoDB" id="342981at2759"/>
<proteinExistence type="inferred from homology"/>
<dbReference type="HOGENOM" id="CLU_047847_1_0_1"/>
<name>W2SEY8_CYPE1</name>
<dbReference type="VEuPathDB" id="FungiDB:HMPREF1541_01449"/>
<dbReference type="GO" id="GO:0015031">
    <property type="term" value="P:protein transport"/>
    <property type="evidence" value="ECO:0007669"/>
    <property type="project" value="UniProtKB-KW"/>
</dbReference>
<keyword evidence="12" id="KW-1185">Reference proteome</keyword>
<dbReference type="Proteomes" id="UP000030752">
    <property type="component" value="Unassembled WGS sequence"/>
</dbReference>
<dbReference type="GO" id="GO:0005783">
    <property type="term" value="C:endoplasmic reticulum"/>
    <property type="evidence" value="ECO:0007669"/>
    <property type="project" value="TreeGrafter"/>
</dbReference>
<feature type="compositionally biased region" description="Basic and acidic residues" evidence="9">
    <location>
        <begin position="148"/>
        <end position="166"/>
    </location>
</feature>
<dbReference type="InterPro" id="IPR019529">
    <property type="entry name" value="Syntaxin-18_N"/>
</dbReference>
<feature type="compositionally biased region" description="Polar residues" evidence="9">
    <location>
        <begin position="218"/>
        <end position="227"/>
    </location>
</feature>
<gene>
    <name evidence="11" type="ORF">HMPREF1541_01449</name>
</gene>
<evidence type="ECO:0000256" key="9">
    <source>
        <dbReference type="SAM" id="MobiDB-lite"/>
    </source>
</evidence>
<feature type="domain" description="T-SNARE coiled-coil homology" evidence="10">
    <location>
        <begin position="285"/>
        <end position="347"/>
    </location>
</feature>
<dbReference type="PROSITE" id="PS50192">
    <property type="entry name" value="T_SNARE"/>
    <property type="match status" value="1"/>
</dbReference>
<comment type="similarity">
    <text evidence="2">Belongs to the syntaxin family.</text>
</comment>
<dbReference type="STRING" id="1220924.W2SEY8"/>
<keyword evidence="7" id="KW-0175">Coiled coil</keyword>
<feature type="region of interest" description="Disordered" evidence="9">
    <location>
        <begin position="143"/>
        <end position="166"/>
    </location>
</feature>
<dbReference type="GO" id="GO:0031201">
    <property type="term" value="C:SNARE complex"/>
    <property type="evidence" value="ECO:0007669"/>
    <property type="project" value="TreeGrafter"/>
</dbReference>
<evidence type="ECO:0000256" key="6">
    <source>
        <dbReference type="ARBA" id="ARBA00022989"/>
    </source>
</evidence>
<keyword evidence="8" id="KW-0472">Membrane</keyword>